<dbReference type="Proteomes" id="UP000017391">
    <property type="component" value="Unassembled WGS sequence"/>
</dbReference>
<sequence length="295" mass="33892">MSKLFKLKEWLTLSEASERLSVFLGEKVSVADCLQLALDKHITISAIFNESQHAIHAKVITTTQRKQFSNFIIRTTADGAYIGLIGEDRFISNRELDFEYEDIERYGDVFQLRHGIYDLPMLGAEELDVMHKLDLNAGRIPREFCNIEGPFLITPYGMVNVLNQFNPWMLKTNGNGSPEYFDKVKNEFVDFSHEGYHGFLYPADALRDFELVFRRENIEKFEMENSDDTQQPLKLDESLQVIGALLNALKKAEPASKRWTQEALKAEMMDHGVNLSSRLLDEYFSAANKSFKSAR</sequence>
<name>A0ABC9UHX2_ENTAS</name>
<protein>
    <submittedName>
        <fullName evidence="1">Uncharacterized protein</fullName>
    </submittedName>
</protein>
<comment type="caution">
    <text evidence="1">The sequence shown here is derived from an EMBL/GenBank/DDBJ whole genome shotgun (WGS) entry which is preliminary data.</text>
</comment>
<dbReference type="RefSeq" id="WP_023308809.1">
    <property type="nucleotide sequence ID" value="NZ_CP034336.1"/>
</dbReference>
<accession>A0ABC9UHX2</accession>
<organism evidence="1 2">
    <name type="scientific">Enterobacter asburiae</name>
    <dbReference type="NCBI Taxonomy" id="61645"/>
    <lineage>
        <taxon>Bacteria</taxon>
        <taxon>Pseudomonadati</taxon>
        <taxon>Pseudomonadota</taxon>
        <taxon>Gammaproteobacteria</taxon>
        <taxon>Enterobacterales</taxon>
        <taxon>Enterobacteriaceae</taxon>
        <taxon>Enterobacter</taxon>
        <taxon>Enterobacter cloacae complex</taxon>
    </lineage>
</organism>
<evidence type="ECO:0000313" key="1">
    <source>
        <dbReference type="EMBL" id="ESM41548.1"/>
    </source>
</evidence>
<dbReference type="AlphaFoldDB" id="A0ABC9UHX2"/>
<evidence type="ECO:0000313" key="2">
    <source>
        <dbReference type="Proteomes" id="UP000017391"/>
    </source>
</evidence>
<dbReference type="EMBL" id="AYIP01000001">
    <property type="protein sequence ID" value="ESM41548.1"/>
    <property type="molecule type" value="Genomic_DNA"/>
</dbReference>
<proteinExistence type="predicted"/>
<gene>
    <name evidence="1" type="ORF">L402_00157</name>
</gene>
<reference evidence="2" key="1">
    <citation type="submission" date="2013-09" db="EMBL/GenBank/DDBJ databases">
        <title>The Genome Sequence of Enterobacter cloacae BWH 31.</title>
        <authorList>
            <consortium name="The Broad Institute Genomics Platform"/>
            <consortium name="The Broad Institute Genome Sequencing Center for Infectious Disease"/>
            <person name="Murphy C."/>
            <person name="Cosimi L."/>
            <person name="Cerqueira G."/>
            <person name="Feldgarden M."/>
            <person name="Hung D."/>
            <person name="Onderdonk A.B."/>
            <person name="Ferraro M.J."/>
            <person name="Hooper D."/>
            <person name="Dekker J."/>
            <person name="O'Brien T."/>
            <person name="Huang S."/>
            <person name="Quan V."/>
            <person name="Ernst C."/>
            <person name="Delaney M."/>
            <person name="DuBois A."/>
            <person name="Young S.K."/>
            <person name="Zeng Q."/>
            <person name="Gargeya S."/>
            <person name="Fitzgerald M."/>
            <person name="Abouelleil A."/>
            <person name="Alvarado L."/>
            <person name="Berlin A.M."/>
            <person name="Chapman S.B."/>
            <person name="Gainer-Dewar J."/>
            <person name="Goldberg J."/>
            <person name="Gnerre S."/>
            <person name="Griggs A."/>
            <person name="Gujja S."/>
            <person name="Hansen M."/>
            <person name="Howarth C."/>
            <person name="Imamovic A."/>
            <person name="Ireland A."/>
            <person name="Larimer J."/>
            <person name="McCowan C."/>
            <person name="Murphy C."/>
            <person name="Pearson M."/>
            <person name="Poon T.W."/>
            <person name="Priest M."/>
            <person name="Roberts A."/>
            <person name="Saif S."/>
            <person name="Shea T."/>
            <person name="Sykes S."/>
            <person name="Wortman J."/>
            <person name="Nusbaum C."/>
            <person name="Birren B."/>
        </authorList>
    </citation>
    <scope>NUCLEOTIDE SEQUENCE [LARGE SCALE GENOMIC DNA]</scope>
    <source>
        <strain evidence="2">BWH 31</strain>
    </source>
</reference>